<reference evidence="1 2" key="1">
    <citation type="submission" date="2016-07" db="EMBL/GenBank/DDBJ databases">
        <title>Draft genome of the white-rot fungus Obba rivulosa 3A-2.</title>
        <authorList>
            <consortium name="DOE Joint Genome Institute"/>
            <person name="Miettinen O."/>
            <person name="Riley R."/>
            <person name="Acob R."/>
            <person name="Barry K."/>
            <person name="Cullen D."/>
            <person name="De Vries R."/>
            <person name="Hainaut M."/>
            <person name="Hatakka A."/>
            <person name="Henrissat B."/>
            <person name="Hilden K."/>
            <person name="Kuo R."/>
            <person name="Labutti K."/>
            <person name="Lipzen A."/>
            <person name="Makela M.R."/>
            <person name="Sandor L."/>
            <person name="Spatafora J.W."/>
            <person name="Grigoriev I.V."/>
            <person name="Hibbett D.S."/>
        </authorList>
    </citation>
    <scope>NUCLEOTIDE SEQUENCE [LARGE SCALE GENOMIC DNA]</scope>
    <source>
        <strain evidence="1 2">3A-2</strain>
    </source>
</reference>
<sequence length="136" mass="15606">MPPQTYLGRCHRPSVVSHHHSSPVILPDLPVGYQSHERHYMLGWPASEEWLAQYALQCDPDLITRCPDKDSLIFMGMHLINRNGYEHCQPEMAVLPEDAPIPKIWMKRRQRRFSASHVPVGSIGPIRDLYTPSSII</sequence>
<accession>A0A8E2AZ27</accession>
<evidence type="ECO:0000313" key="1">
    <source>
        <dbReference type="EMBL" id="OCH89227.1"/>
    </source>
</evidence>
<protein>
    <submittedName>
        <fullName evidence="1">Uncharacterized protein</fullName>
    </submittedName>
</protein>
<gene>
    <name evidence="1" type="ORF">OBBRIDRAFT_794497</name>
</gene>
<dbReference type="AlphaFoldDB" id="A0A8E2AZ27"/>
<dbReference type="OrthoDB" id="2796638at2759"/>
<dbReference type="EMBL" id="KV722432">
    <property type="protein sequence ID" value="OCH89227.1"/>
    <property type="molecule type" value="Genomic_DNA"/>
</dbReference>
<evidence type="ECO:0000313" key="2">
    <source>
        <dbReference type="Proteomes" id="UP000250043"/>
    </source>
</evidence>
<keyword evidence="2" id="KW-1185">Reference proteome</keyword>
<name>A0A8E2AZ27_9APHY</name>
<organism evidence="1 2">
    <name type="scientific">Obba rivulosa</name>
    <dbReference type="NCBI Taxonomy" id="1052685"/>
    <lineage>
        <taxon>Eukaryota</taxon>
        <taxon>Fungi</taxon>
        <taxon>Dikarya</taxon>
        <taxon>Basidiomycota</taxon>
        <taxon>Agaricomycotina</taxon>
        <taxon>Agaricomycetes</taxon>
        <taxon>Polyporales</taxon>
        <taxon>Gelatoporiaceae</taxon>
        <taxon>Obba</taxon>
    </lineage>
</organism>
<dbReference type="Proteomes" id="UP000250043">
    <property type="component" value="Unassembled WGS sequence"/>
</dbReference>
<proteinExistence type="predicted"/>